<dbReference type="AlphaFoldDB" id="A0A1Y1VMM9"/>
<dbReference type="Proteomes" id="UP000193719">
    <property type="component" value="Unassembled WGS sequence"/>
</dbReference>
<reference evidence="1 2" key="1">
    <citation type="submission" date="2016-08" db="EMBL/GenBank/DDBJ databases">
        <title>Genomes of anaerobic fungi encode conserved fungal cellulosomes for biomass hydrolysis.</title>
        <authorList>
            <consortium name="DOE Joint Genome Institute"/>
            <person name="Haitjema C.H."/>
            <person name="Gilmore S.P."/>
            <person name="Henske J.K."/>
            <person name="Solomon K.V."/>
            <person name="De Groot R."/>
            <person name="Kuo A."/>
            <person name="Mondo S.J."/>
            <person name="Salamov A.A."/>
            <person name="Labutti K."/>
            <person name="Zhao Z."/>
            <person name="Chiniquy J."/>
            <person name="Barry K."/>
            <person name="Brewer H.M."/>
            <person name="Purvine S.O."/>
            <person name="Wright A.T."/>
            <person name="Boxma B."/>
            <person name="Van Alen T."/>
            <person name="Hackstein J.H."/>
            <person name="Baker S.E."/>
            <person name="Grigoriev I.V."/>
            <person name="O'Malley M.A."/>
        </authorList>
    </citation>
    <scope>NUCLEOTIDE SEQUENCE [LARGE SCALE GENOMIC DNA]</scope>
    <source>
        <strain evidence="2">finn</strain>
    </source>
</reference>
<keyword evidence="2" id="KW-1185">Reference proteome</keyword>
<gene>
    <name evidence="1" type="ORF">BCR36DRAFT_366330</name>
</gene>
<proteinExistence type="predicted"/>
<reference evidence="1 2" key="2">
    <citation type="submission" date="2016-08" db="EMBL/GenBank/DDBJ databases">
        <title>Pervasive Adenine N6-methylation of Active Genes in Fungi.</title>
        <authorList>
            <consortium name="DOE Joint Genome Institute"/>
            <person name="Mondo S.J."/>
            <person name="Dannebaum R.O."/>
            <person name="Kuo R.C."/>
            <person name="Labutti K."/>
            <person name="Haridas S."/>
            <person name="Kuo A."/>
            <person name="Salamov A."/>
            <person name="Ahrendt S.R."/>
            <person name="Lipzen A."/>
            <person name="Sullivan W."/>
            <person name="Andreopoulos W.B."/>
            <person name="Clum A."/>
            <person name="Lindquist E."/>
            <person name="Daum C."/>
            <person name="Ramamoorthy G.K."/>
            <person name="Gryganskyi A."/>
            <person name="Culley D."/>
            <person name="Magnuson J.K."/>
            <person name="James T.Y."/>
            <person name="O'Malley M.A."/>
            <person name="Stajich J.E."/>
            <person name="Spatafora J.W."/>
            <person name="Visel A."/>
            <person name="Grigoriev I.V."/>
        </authorList>
    </citation>
    <scope>NUCLEOTIDE SEQUENCE [LARGE SCALE GENOMIC DNA]</scope>
    <source>
        <strain evidence="2">finn</strain>
    </source>
</reference>
<protein>
    <submittedName>
        <fullName evidence="1">Uncharacterized protein</fullName>
    </submittedName>
</protein>
<sequence length="360" mass="42817">MEYTIVHEQEIVNTCQAYLEIRNKSIEGDTNNDEMIVRHINEFLFNSLILEVILDAIKSRNKSLLQEDIIIFCNLIHNLDYIKITQLFLSILSIIKSNIDYEVYISLIKEIFPTNLSILFDLLKDYYNLNKQNQCIKEFNENNISCIKLITHHIKKSQFLKPIFSTCNIYANENQMKLSNINYQDMYHQLSMSDWLWFWINILFNEIKIDLQKSLCQHFIQGNNILHTSNNEVLNIGIDYLQMGMLIEENKHLMEITNKIFTDYIMEIKKVIKDFDLAQASNKSIISMTKNLIENKVLYSVHANEFYAQLLKQIIFLQPNNINIILLYHEMDNYINHLENKKFLQSFLPTLWYTLIKEMI</sequence>
<dbReference type="EMBL" id="MCFH01000003">
    <property type="protein sequence ID" value="ORX59144.1"/>
    <property type="molecule type" value="Genomic_DNA"/>
</dbReference>
<organism evidence="1 2">
    <name type="scientific">Piromyces finnis</name>
    <dbReference type="NCBI Taxonomy" id="1754191"/>
    <lineage>
        <taxon>Eukaryota</taxon>
        <taxon>Fungi</taxon>
        <taxon>Fungi incertae sedis</taxon>
        <taxon>Chytridiomycota</taxon>
        <taxon>Chytridiomycota incertae sedis</taxon>
        <taxon>Neocallimastigomycetes</taxon>
        <taxon>Neocallimastigales</taxon>
        <taxon>Neocallimastigaceae</taxon>
        <taxon>Piromyces</taxon>
    </lineage>
</organism>
<evidence type="ECO:0000313" key="2">
    <source>
        <dbReference type="Proteomes" id="UP000193719"/>
    </source>
</evidence>
<accession>A0A1Y1VMM9</accession>
<name>A0A1Y1VMM9_9FUNG</name>
<dbReference type="OrthoDB" id="10570018at2759"/>
<comment type="caution">
    <text evidence="1">The sequence shown here is derived from an EMBL/GenBank/DDBJ whole genome shotgun (WGS) entry which is preliminary data.</text>
</comment>
<evidence type="ECO:0000313" key="1">
    <source>
        <dbReference type="EMBL" id="ORX59144.1"/>
    </source>
</evidence>